<evidence type="ECO:0008006" key="3">
    <source>
        <dbReference type="Google" id="ProtNLM"/>
    </source>
</evidence>
<dbReference type="RefSeq" id="WP_202957007.1">
    <property type="nucleotide sequence ID" value="NZ_JAPCID010000046.1"/>
</dbReference>
<protein>
    <recommendedName>
        <fullName evidence="3">DUF222 domain-containing protein</fullName>
    </recommendedName>
</protein>
<dbReference type="EMBL" id="JAPCID010000046">
    <property type="protein sequence ID" value="MDA0140879.1"/>
    <property type="molecule type" value="Genomic_DNA"/>
</dbReference>
<name>A0ABT4RQR3_9ACTN</name>
<organism evidence="1 2">
    <name type="scientific">Solirubrobacter deserti</name>
    <dbReference type="NCBI Taxonomy" id="2282478"/>
    <lineage>
        <taxon>Bacteria</taxon>
        <taxon>Bacillati</taxon>
        <taxon>Actinomycetota</taxon>
        <taxon>Thermoleophilia</taxon>
        <taxon>Solirubrobacterales</taxon>
        <taxon>Solirubrobacteraceae</taxon>
        <taxon>Solirubrobacter</taxon>
    </lineage>
</organism>
<gene>
    <name evidence="1" type="ORF">OJ962_25510</name>
</gene>
<proteinExistence type="predicted"/>
<reference evidence="1" key="1">
    <citation type="submission" date="2022-10" db="EMBL/GenBank/DDBJ databases">
        <title>The WGS of Solirubrobacter sp. CPCC 204708.</title>
        <authorList>
            <person name="Jiang Z."/>
        </authorList>
    </citation>
    <scope>NUCLEOTIDE SEQUENCE</scope>
    <source>
        <strain evidence="1">CPCC 204708</strain>
    </source>
</reference>
<evidence type="ECO:0000313" key="2">
    <source>
        <dbReference type="Proteomes" id="UP001147700"/>
    </source>
</evidence>
<comment type="caution">
    <text evidence="1">The sequence shown here is derived from an EMBL/GenBank/DDBJ whole genome shotgun (WGS) entry which is preliminary data.</text>
</comment>
<evidence type="ECO:0000313" key="1">
    <source>
        <dbReference type="EMBL" id="MDA0140879.1"/>
    </source>
</evidence>
<sequence length="152" mass="16337">MGEALRHLDRYGSQPGAIVVAEALARFLVARCQSHHAGWRVVRQVVVDSAADAPWEKCARRAVPQVAADLMELSAQEGNTPLHRAQHLAARRRAEQIADHLDQAAVLTDLGLEPIAVTDGRWREALGAAVVARSREQVSRAIANSLGAASAN</sequence>
<dbReference type="Proteomes" id="UP001147700">
    <property type="component" value="Unassembled WGS sequence"/>
</dbReference>
<accession>A0ABT4RQR3</accession>
<keyword evidence="2" id="KW-1185">Reference proteome</keyword>